<evidence type="ECO:0000313" key="4">
    <source>
        <dbReference type="Proteomes" id="UP000799778"/>
    </source>
</evidence>
<dbReference type="OrthoDB" id="449487at2759"/>
<organism evidence="3 4">
    <name type="scientific">Aaosphaeria arxii CBS 175.79</name>
    <dbReference type="NCBI Taxonomy" id="1450172"/>
    <lineage>
        <taxon>Eukaryota</taxon>
        <taxon>Fungi</taxon>
        <taxon>Dikarya</taxon>
        <taxon>Ascomycota</taxon>
        <taxon>Pezizomycotina</taxon>
        <taxon>Dothideomycetes</taxon>
        <taxon>Pleosporomycetidae</taxon>
        <taxon>Pleosporales</taxon>
        <taxon>Pleosporales incertae sedis</taxon>
        <taxon>Aaosphaeria</taxon>
    </lineage>
</organism>
<dbReference type="Proteomes" id="UP000799778">
    <property type="component" value="Unassembled WGS sequence"/>
</dbReference>
<dbReference type="SUPFAM" id="SSF56281">
    <property type="entry name" value="Metallo-hydrolase/oxidoreductase"/>
    <property type="match status" value="1"/>
</dbReference>
<dbReference type="SMART" id="SM00849">
    <property type="entry name" value="Lactamase_B"/>
    <property type="match status" value="1"/>
</dbReference>
<dbReference type="AlphaFoldDB" id="A0A6A5XZT0"/>
<keyword evidence="3" id="KW-0378">Hydrolase</keyword>
<dbReference type="GO" id="GO:0070813">
    <property type="term" value="P:hydrogen sulfide metabolic process"/>
    <property type="evidence" value="ECO:0007669"/>
    <property type="project" value="TreeGrafter"/>
</dbReference>
<dbReference type="Gene3D" id="3.60.15.10">
    <property type="entry name" value="Ribonuclease Z/Hydroxyacylglutathione hydrolase-like"/>
    <property type="match status" value="1"/>
</dbReference>
<dbReference type="GO" id="GO:0016787">
    <property type="term" value="F:hydrolase activity"/>
    <property type="evidence" value="ECO:0007669"/>
    <property type="project" value="UniProtKB-KW"/>
</dbReference>
<accession>A0A6A5XZT0</accession>
<dbReference type="RefSeq" id="XP_033386656.1">
    <property type="nucleotide sequence ID" value="XM_033527695.1"/>
</dbReference>
<name>A0A6A5XZT0_9PLEO</name>
<evidence type="ECO:0000313" key="3">
    <source>
        <dbReference type="EMBL" id="KAF2018317.1"/>
    </source>
</evidence>
<dbReference type="InterPro" id="IPR044528">
    <property type="entry name" value="POD-like_MBL-fold"/>
</dbReference>
<dbReference type="GO" id="GO:0050313">
    <property type="term" value="F:sulfur dioxygenase activity"/>
    <property type="evidence" value="ECO:0007669"/>
    <property type="project" value="InterPro"/>
</dbReference>
<dbReference type="PANTHER" id="PTHR43084">
    <property type="entry name" value="PERSULFIDE DIOXYGENASE ETHE1"/>
    <property type="match status" value="1"/>
</dbReference>
<dbReference type="InterPro" id="IPR036866">
    <property type="entry name" value="RibonucZ/Hydroxyglut_hydro"/>
</dbReference>
<gene>
    <name evidence="3" type="ORF">BU24DRAFT_421299</name>
</gene>
<dbReference type="Pfam" id="PF00753">
    <property type="entry name" value="Lactamase_B"/>
    <property type="match status" value="1"/>
</dbReference>
<dbReference type="CDD" id="cd07724">
    <property type="entry name" value="POD-like_MBL-fold"/>
    <property type="match status" value="1"/>
</dbReference>
<feature type="domain" description="Metallo-beta-lactamase" evidence="2">
    <location>
        <begin position="20"/>
        <end position="217"/>
    </location>
</feature>
<dbReference type="FunFam" id="3.60.15.10:FF:000033">
    <property type="entry name" value="MBL fold metallo-hydrolase"/>
    <property type="match status" value="1"/>
</dbReference>
<reference evidence="3" key="1">
    <citation type="journal article" date="2020" name="Stud. Mycol.">
        <title>101 Dothideomycetes genomes: a test case for predicting lifestyles and emergence of pathogens.</title>
        <authorList>
            <person name="Haridas S."/>
            <person name="Albert R."/>
            <person name="Binder M."/>
            <person name="Bloem J."/>
            <person name="Labutti K."/>
            <person name="Salamov A."/>
            <person name="Andreopoulos B."/>
            <person name="Baker S."/>
            <person name="Barry K."/>
            <person name="Bills G."/>
            <person name="Bluhm B."/>
            <person name="Cannon C."/>
            <person name="Castanera R."/>
            <person name="Culley D."/>
            <person name="Daum C."/>
            <person name="Ezra D."/>
            <person name="Gonzalez J."/>
            <person name="Henrissat B."/>
            <person name="Kuo A."/>
            <person name="Liang C."/>
            <person name="Lipzen A."/>
            <person name="Lutzoni F."/>
            <person name="Magnuson J."/>
            <person name="Mondo S."/>
            <person name="Nolan M."/>
            <person name="Ohm R."/>
            <person name="Pangilinan J."/>
            <person name="Park H.-J."/>
            <person name="Ramirez L."/>
            <person name="Alfaro M."/>
            <person name="Sun H."/>
            <person name="Tritt A."/>
            <person name="Yoshinaga Y."/>
            <person name="Zwiers L.-H."/>
            <person name="Turgeon B."/>
            <person name="Goodwin S."/>
            <person name="Spatafora J."/>
            <person name="Crous P."/>
            <person name="Grigoriev I."/>
        </authorList>
    </citation>
    <scope>NUCLEOTIDE SEQUENCE</scope>
    <source>
        <strain evidence="3">CBS 175.79</strain>
    </source>
</reference>
<dbReference type="InterPro" id="IPR051682">
    <property type="entry name" value="Mito_Persulfide_Diox"/>
</dbReference>
<dbReference type="PANTHER" id="PTHR43084:SF1">
    <property type="entry name" value="PERSULFIDE DIOXYGENASE ETHE1, MITOCHONDRIAL"/>
    <property type="match status" value="1"/>
</dbReference>
<keyword evidence="1" id="KW-0479">Metal-binding</keyword>
<keyword evidence="4" id="KW-1185">Reference proteome</keyword>
<proteinExistence type="predicted"/>
<dbReference type="GO" id="GO:0006749">
    <property type="term" value="P:glutathione metabolic process"/>
    <property type="evidence" value="ECO:0007669"/>
    <property type="project" value="InterPro"/>
</dbReference>
<sequence>MIKPTTPEPTIHSLFEPQTGTWQYVVADPSTHDAVIIDSVLDYDPSTQKITTSTADSILRLITSHSYNVTHILETHAHADHLTAASYLAARLAQTTQGGTRPPIGIGRRITQVQSAFGRKYEVPEDERAATVFDTLFDDDETFAIGGLTARVVHLPGHTPDHIGYVIGDNVFCGDSIFPPDIGTARCDFPGGDAASLYASAQKLLAMPGHVRIFTGHDYPPASRGAPVPWTSVSEHRERNVHLAGEVGVREFVERRTERDSGLAAPRLLHQSLQVNVRAGRLPGRSADGVRLLRLPVRVEGAEW</sequence>
<dbReference type="GO" id="GO:0046872">
    <property type="term" value="F:metal ion binding"/>
    <property type="evidence" value="ECO:0007669"/>
    <property type="project" value="UniProtKB-KW"/>
</dbReference>
<dbReference type="EMBL" id="ML978068">
    <property type="protein sequence ID" value="KAF2018317.1"/>
    <property type="molecule type" value="Genomic_DNA"/>
</dbReference>
<evidence type="ECO:0000259" key="2">
    <source>
        <dbReference type="SMART" id="SM00849"/>
    </source>
</evidence>
<protein>
    <submittedName>
        <fullName evidence="3">Metallo-hydrolase/oxidoreductase</fullName>
    </submittedName>
</protein>
<dbReference type="InterPro" id="IPR001279">
    <property type="entry name" value="Metallo-B-lactamas"/>
</dbReference>
<dbReference type="GeneID" id="54285092"/>
<evidence type="ECO:0000256" key="1">
    <source>
        <dbReference type="ARBA" id="ARBA00022723"/>
    </source>
</evidence>